<evidence type="ECO:0000313" key="3">
    <source>
        <dbReference type="Proteomes" id="UP001497623"/>
    </source>
</evidence>
<accession>A0AAV2QUX2</accession>
<dbReference type="InterPro" id="IPR016187">
    <property type="entry name" value="CTDL_fold"/>
</dbReference>
<dbReference type="Proteomes" id="UP001497623">
    <property type="component" value="Unassembled WGS sequence"/>
</dbReference>
<dbReference type="SUPFAM" id="SSF56436">
    <property type="entry name" value="C-type lectin-like"/>
    <property type="match status" value="1"/>
</dbReference>
<organism evidence="2 3">
    <name type="scientific">Meganyctiphanes norvegica</name>
    <name type="common">Northern krill</name>
    <name type="synonym">Thysanopoda norvegica</name>
    <dbReference type="NCBI Taxonomy" id="48144"/>
    <lineage>
        <taxon>Eukaryota</taxon>
        <taxon>Metazoa</taxon>
        <taxon>Ecdysozoa</taxon>
        <taxon>Arthropoda</taxon>
        <taxon>Crustacea</taxon>
        <taxon>Multicrustacea</taxon>
        <taxon>Malacostraca</taxon>
        <taxon>Eumalacostraca</taxon>
        <taxon>Eucarida</taxon>
        <taxon>Euphausiacea</taxon>
        <taxon>Euphausiidae</taxon>
        <taxon>Meganyctiphanes</taxon>
    </lineage>
</organism>
<comment type="caution">
    <text evidence="2">The sequence shown here is derived from an EMBL/GenBank/DDBJ whole genome shotgun (WGS) entry which is preliminary data.</text>
</comment>
<evidence type="ECO:0000313" key="2">
    <source>
        <dbReference type="EMBL" id="CAL4099022.1"/>
    </source>
</evidence>
<feature type="signal peptide" evidence="1">
    <location>
        <begin position="1"/>
        <end position="23"/>
    </location>
</feature>
<dbReference type="AlphaFoldDB" id="A0AAV2QUX2"/>
<keyword evidence="3" id="KW-1185">Reference proteome</keyword>
<gene>
    <name evidence="2" type="ORF">MNOR_LOCUS16379</name>
</gene>
<feature type="chain" id="PRO_5043573249" description="C-type lectin domain-containing protein" evidence="1">
    <location>
        <begin position="24"/>
        <end position="380"/>
    </location>
</feature>
<evidence type="ECO:0008006" key="4">
    <source>
        <dbReference type="Google" id="ProtNLM"/>
    </source>
</evidence>
<dbReference type="EMBL" id="CAXKWB010010730">
    <property type="protein sequence ID" value="CAL4099022.1"/>
    <property type="molecule type" value="Genomic_DNA"/>
</dbReference>
<protein>
    <recommendedName>
        <fullName evidence="4">C-type lectin domain-containing protein</fullName>
    </recommendedName>
</protein>
<dbReference type="InterPro" id="IPR016186">
    <property type="entry name" value="C-type_lectin-like/link_sf"/>
</dbReference>
<reference evidence="2 3" key="1">
    <citation type="submission" date="2024-05" db="EMBL/GenBank/DDBJ databases">
        <authorList>
            <person name="Wallberg A."/>
        </authorList>
    </citation>
    <scope>NUCLEOTIDE SEQUENCE [LARGE SCALE GENOMIC DNA]</scope>
</reference>
<dbReference type="Gene3D" id="3.10.100.10">
    <property type="entry name" value="Mannose-Binding Protein A, subunit A"/>
    <property type="match status" value="1"/>
</dbReference>
<name>A0AAV2QUX2_MEGNR</name>
<evidence type="ECO:0000256" key="1">
    <source>
        <dbReference type="SAM" id="SignalP"/>
    </source>
</evidence>
<proteinExistence type="predicted"/>
<sequence>MRNTVKLWGVVLVTLSAAAGAASDIPPELMTEEESDSDISKSITQRSYCTPIMSCSAAGGYCLNPSRTSCNGTVDPEGCLHGKGKKGKRCGCCIPGQEGVPVSVHCYPTMSCTRAGGSCFDPSRSDCNGMVDPRGCRGGESKKGSKCSCCIPEQITSAPTCPVVTCPPPTEAANYRKDHRCGPRFLAPNGHPAICPGRCCSAIGWCGDSVDACYCKGCTDYTTRFILGCEQGKILGPEGDDPSSAEPLQWVAVGSTDRFVRFSKEMNWYYARTLCRRHSLQPYHPGDILAVAQYLEDNFSDRWYWLGAKGNGTHMVWISGEPLTMADPWYTTYYPTSYHQNVGINDCLYVITFNGDASRGAVLATSPCNGKVAPIDVLCG</sequence>
<keyword evidence="1" id="KW-0732">Signal</keyword>